<accession>A0A3Q1JER7</accession>
<dbReference type="Ensembl" id="ENSATET00000031973.3">
    <property type="protein sequence ID" value="ENSATEP00000031505.3"/>
    <property type="gene ID" value="ENSATEG00000021718.3"/>
</dbReference>
<dbReference type="AlphaFoldDB" id="A0A3Q1JER7"/>
<dbReference type="GO" id="GO:0005576">
    <property type="term" value="C:extracellular region"/>
    <property type="evidence" value="ECO:0007669"/>
    <property type="project" value="UniProtKB-SubCell"/>
</dbReference>
<evidence type="ECO:0000256" key="1">
    <source>
        <dbReference type="ARBA" id="ARBA00004613"/>
    </source>
</evidence>
<feature type="chain" id="PRO_5043870662" description="Beta-microseminoprotein" evidence="5">
    <location>
        <begin position="20"/>
        <end position="107"/>
    </location>
</feature>
<evidence type="ECO:0000256" key="3">
    <source>
        <dbReference type="ARBA" id="ARBA00022525"/>
    </source>
</evidence>
<dbReference type="InterPro" id="IPR008735">
    <property type="entry name" value="PSP94"/>
</dbReference>
<reference evidence="6" key="3">
    <citation type="submission" date="2025-09" db="UniProtKB">
        <authorList>
            <consortium name="Ensembl"/>
        </authorList>
    </citation>
    <scope>IDENTIFICATION</scope>
</reference>
<keyword evidence="5" id="KW-0732">Signal</keyword>
<proteinExistence type="inferred from homology"/>
<name>A0A3Q1JER7_ANATE</name>
<dbReference type="PANTHER" id="PTHR10500:SF7">
    <property type="entry name" value="BETA-MICROSEMINOPROTEIN"/>
    <property type="match status" value="1"/>
</dbReference>
<keyword evidence="7" id="KW-1185">Reference proteome</keyword>
<evidence type="ECO:0000256" key="5">
    <source>
        <dbReference type="SAM" id="SignalP"/>
    </source>
</evidence>
<dbReference type="GeneTree" id="ENSGT00940000175945"/>
<dbReference type="Gene3D" id="2.60.40.1900">
    <property type="entry name" value="Beta-microseminoprotein (PSP94) domain"/>
    <property type="match status" value="1"/>
</dbReference>
<evidence type="ECO:0008006" key="8">
    <source>
        <dbReference type="Google" id="ProtNLM"/>
    </source>
</evidence>
<dbReference type="Pfam" id="PF05825">
    <property type="entry name" value="PSP94"/>
    <property type="match status" value="1"/>
</dbReference>
<evidence type="ECO:0000313" key="7">
    <source>
        <dbReference type="Proteomes" id="UP000265040"/>
    </source>
</evidence>
<keyword evidence="4" id="KW-1015">Disulfide bond</keyword>
<dbReference type="PANTHER" id="PTHR10500">
    <property type="entry name" value="BETA-MICROSEMINOPROTEIN"/>
    <property type="match status" value="1"/>
</dbReference>
<organism evidence="6 7">
    <name type="scientific">Anabas testudineus</name>
    <name type="common">Climbing perch</name>
    <name type="synonym">Anthias testudineus</name>
    <dbReference type="NCBI Taxonomy" id="64144"/>
    <lineage>
        <taxon>Eukaryota</taxon>
        <taxon>Metazoa</taxon>
        <taxon>Chordata</taxon>
        <taxon>Craniata</taxon>
        <taxon>Vertebrata</taxon>
        <taxon>Euteleostomi</taxon>
        <taxon>Actinopterygii</taxon>
        <taxon>Neopterygii</taxon>
        <taxon>Teleostei</taxon>
        <taxon>Neoteleostei</taxon>
        <taxon>Acanthomorphata</taxon>
        <taxon>Anabantaria</taxon>
        <taxon>Anabantiformes</taxon>
        <taxon>Anabantoidei</taxon>
        <taxon>Anabantidae</taxon>
        <taxon>Anabas</taxon>
    </lineage>
</organism>
<dbReference type="Proteomes" id="UP000265040">
    <property type="component" value="Chromosome 15"/>
</dbReference>
<comment type="similarity">
    <text evidence="2">Belongs to the beta-microseminoprotein family.</text>
</comment>
<sequence>MASLHVFVCLLGLVVLCHSTCFLQTLKVKDPKNPSKGCVDQDGKQHDFGSEWVRDCMSCSCTSEGLRCCDMILPVRGPEECKVVVNRETCTVNLVLRSDKTKDCFPV</sequence>
<dbReference type="STRING" id="64144.ENSATEP00000031505"/>
<feature type="signal peptide" evidence="5">
    <location>
        <begin position="1"/>
        <end position="19"/>
    </location>
</feature>
<reference evidence="6" key="2">
    <citation type="submission" date="2025-08" db="UniProtKB">
        <authorList>
            <consortium name="Ensembl"/>
        </authorList>
    </citation>
    <scope>IDENTIFICATION</scope>
</reference>
<protein>
    <recommendedName>
        <fullName evidence="8">Beta-microseminoprotein</fullName>
    </recommendedName>
</protein>
<dbReference type="InParanoid" id="A0A3Q1JER7"/>
<reference evidence="6" key="1">
    <citation type="submission" date="2021-04" db="EMBL/GenBank/DDBJ databases">
        <authorList>
            <consortium name="Wellcome Sanger Institute Data Sharing"/>
        </authorList>
    </citation>
    <scope>NUCLEOTIDE SEQUENCE [LARGE SCALE GENOMIC DNA]</scope>
</reference>
<evidence type="ECO:0000256" key="4">
    <source>
        <dbReference type="ARBA" id="ARBA00023157"/>
    </source>
</evidence>
<keyword evidence="3" id="KW-0964">Secreted</keyword>
<comment type="subcellular location">
    <subcellularLocation>
        <location evidence="1">Secreted</location>
    </subcellularLocation>
</comment>
<evidence type="ECO:0000256" key="2">
    <source>
        <dbReference type="ARBA" id="ARBA00010352"/>
    </source>
</evidence>
<evidence type="ECO:0000313" key="6">
    <source>
        <dbReference type="Ensembl" id="ENSATEP00000031505.3"/>
    </source>
</evidence>